<dbReference type="Pfam" id="PF21189">
    <property type="entry name" value="PHA02142"/>
    <property type="match status" value="1"/>
</dbReference>
<accession>A0ABR2UU10</accession>
<reference evidence="2 3" key="1">
    <citation type="journal article" date="2024" name="J. Plant Pathol.">
        <title>Sequence and assembly of the genome of Seiridium unicorne, isolate CBS 538.82, causal agent of cypress canker disease.</title>
        <authorList>
            <person name="Scali E."/>
            <person name="Rocca G.D."/>
            <person name="Danti R."/>
            <person name="Garbelotto M."/>
            <person name="Barberini S."/>
            <person name="Baroncelli R."/>
            <person name="Emiliani G."/>
        </authorList>
    </citation>
    <scope>NUCLEOTIDE SEQUENCE [LARGE SCALE GENOMIC DNA]</scope>
    <source>
        <strain evidence="2 3">BM-138-508</strain>
    </source>
</reference>
<protein>
    <recommendedName>
        <fullName evidence="1">RNA ligase domain-containing protein</fullName>
    </recommendedName>
</protein>
<dbReference type="InterPro" id="IPR021122">
    <property type="entry name" value="RNA_ligase_dom_REL/Rnl2"/>
</dbReference>
<dbReference type="Pfam" id="PF09414">
    <property type="entry name" value="RNA_ligase"/>
    <property type="match status" value="1"/>
</dbReference>
<organism evidence="2 3">
    <name type="scientific">Seiridium unicorne</name>
    <dbReference type="NCBI Taxonomy" id="138068"/>
    <lineage>
        <taxon>Eukaryota</taxon>
        <taxon>Fungi</taxon>
        <taxon>Dikarya</taxon>
        <taxon>Ascomycota</taxon>
        <taxon>Pezizomycotina</taxon>
        <taxon>Sordariomycetes</taxon>
        <taxon>Xylariomycetidae</taxon>
        <taxon>Amphisphaeriales</taxon>
        <taxon>Sporocadaceae</taxon>
        <taxon>Seiridium</taxon>
    </lineage>
</organism>
<evidence type="ECO:0000313" key="2">
    <source>
        <dbReference type="EMBL" id="KAK9418160.1"/>
    </source>
</evidence>
<evidence type="ECO:0000259" key="1">
    <source>
        <dbReference type="Pfam" id="PF09414"/>
    </source>
</evidence>
<comment type="caution">
    <text evidence="2">The sequence shown here is derived from an EMBL/GenBank/DDBJ whole genome shotgun (WGS) entry which is preliminary data.</text>
</comment>
<dbReference type="SUPFAM" id="SSF56091">
    <property type="entry name" value="DNA ligase/mRNA capping enzyme, catalytic domain"/>
    <property type="match status" value="1"/>
</dbReference>
<name>A0ABR2UU10_9PEZI</name>
<feature type="domain" description="RNA ligase" evidence="1">
    <location>
        <begin position="182"/>
        <end position="370"/>
    </location>
</feature>
<proteinExistence type="predicted"/>
<dbReference type="EMBL" id="JARVKF010000393">
    <property type="protein sequence ID" value="KAK9418160.1"/>
    <property type="molecule type" value="Genomic_DNA"/>
</dbReference>
<dbReference type="Gene3D" id="3.30.470.30">
    <property type="entry name" value="DNA ligase/mRNA capping enzyme"/>
    <property type="match status" value="1"/>
</dbReference>
<sequence>MSRKLVTVRRVGAVKAIKGADKIELAIVDGWNCIVKKGQFDEGGLGVFFEIDSFLPATDPRWTFLEKNFIDWNHRRGFRVKSMKMKGQISQGLLDSLDTFPEITTVLNDLEGKHGKQEAEALIRAMSFEDVLNVVKWEVVNNTAEWTNKTVTIPFPFFINRTDQERVQNLPNVFDGWKDGIFQETTKMDGSSMTAYFLRQGSEKIGLLPELDTETKRIALLPNGRFGVCSRNTDLRESDANGRWFWEVTKKYNLPAKLSELNRNIALQGELCGSSVQSNFEGFPQGVHDFFLFSIWDIDEQKYIKPKEVEVMARQLEIKHVPVTGYFRLGDIATTVDGLLARAEGKGLYGKKREGIVLKEVGGDFSFKAISNSYLLKHGE</sequence>
<keyword evidence="3" id="KW-1185">Reference proteome</keyword>
<gene>
    <name evidence="2" type="ORF">SUNI508_08354</name>
</gene>
<evidence type="ECO:0000313" key="3">
    <source>
        <dbReference type="Proteomes" id="UP001408356"/>
    </source>
</evidence>
<dbReference type="Proteomes" id="UP001408356">
    <property type="component" value="Unassembled WGS sequence"/>
</dbReference>